<feature type="transmembrane region" description="Helical" evidence="1">
    <location>
        <begin position="7"/>
        <end position="29"/>
    </location>
</feature>
<dbReference type="RefSeq" id="WP_130093908.1">
    <property type="nucleotide sequence ID" value="NZ_SETE01000004.1"/>
</dbReference>
<accession>A0A4Q4KKE8</accession>
<dbReference type="Proteomes" id="UP000293952">
    <property type="component" value="Unassembled WGS sequence"/>
</dbReference>
<evidence type="ECO:0008006" key="4">
    <source>
        <dbReference type="Google" id="ProtNLM"/>
    </source>
</evidence>
<keyword evidence="1" id="KW-0472">Membrane</keyword>
<protein>
    <recommendedName>
        <fullName evidence="4">DUF748 domain-containing protein</fullName>
    </recommendedName>
</protein>
<name>A0A4Q4KKE8_9FLAO</name>
<evidence type="ECO:0000313" key="3">
    <source>
        <dbReference type="Proteomes" id="UP000293952"/>
    </source>
</evidence>
<organism evidence="2 3">
    <name type="scientific">Brumimicrobium glaciale</name>
    <dbReference type="NCBI Taxonomy" id="200475"/>
    <lineage>
        <taxon>Bacteria</taxon>
        <taxon>Pseudomonadati</taxon>
        <taxon>Bacteroidota</taxon>
        <taxon>Flavobacteriia</taxon>
        <taxon>Flavobacteriales</taxon>
        <taxon>Crocinitomicaceae</taxon>
        <taxon>Brumimicrobium</taxon>
    </lineage>
</organism>
<sequence>MKALKTTIIVVAILAILYLSAIFTLEYYIGKQLEKQDKVSYSDFKMSFSGNIVLKDLRFSNEILEVEAEEVSLTIGIMKIISSDTILIRKSYAKNVKLNHFKIDIDSTKVDSVKNNSDKKNDQKPFALRKVQIEGLDFYSMEKNAEGINDTITRVLGANLEATLGNLDDVKFDQIEKLTVQFLRQKAGVLHDISVDYLSYENHKFEIDTFKLFTRYSKQDYINHIPEQKEHVDLVAHRLVIDSIDLITTKNKLEKIVLNEIQIDSFQLDVYRDKTIPEYSKAKPTYGQMVQKLDFIIDGKALEAKNSRISYSMKGEDGKISKIDLNDVNARLTHLHNIPERKQNAILKGNFAMGPGSLVRVDLSYNQFANVETFVMDAHATNVETSALNSMLRPAVNVELSGLITELRSHMDSRGDADGTFMIQSQDIAVDVFDQEGERRKVVSFVASKLLNPPIEKNSEVEDFKRDPTRSMWRYAWFFVLEGMKKTIL</sequence>
<dbReference type="AlphaFoldDB" id="A0A4Q4KKE8"/>
<proteinExistence type="predicted"/>
<keyword evidence="1" id="KW-1133">Transmembrane helix</keyword>
<reference evidence="2 3" key="1">
    <citation type="submission" date="2019-02" db="EMBL/GenBank/DDBJ databases">
        <title>Genome sequence of the sea-ice species Brumimicrobium glaciale.</title>
        <authorList>
            <person name="Bowman J.P."/>
        </authorList>
    </citation>
    <scope>NUCLEOTIDE SEQUENCE [LARGE SCALE GENOMIC DNA]</scope>
    <source>
        <strain evidence="2 3">IC156</strain>
    </source>
</reference>
<evidence type="ECO:0000313" key="2">
    <source>
        <dbReference type="EMBL" id="RYM33448.1"/>
    </source>
</evidence>
<dbReference type="OrthoDB" id="1412480at2"/>
<evidence type="ECO:0000256" key="1">
    <source>
        <dbReference type="SAM" id="Phobius"/>
    </source>
</evidence>
<comment type="caution">
    <text evidence="2">The sequence shown here is derived from an EMBL/GenBank/DDBJ whole genome shotgun (WGS) entry which is preliminary data.</text>
</comment>
<keyword evidence="3" id="KW-1185">Reference proteome</keyword>
<dbReference type="EMBL" id="SETE01000004">
    <property type="protein sequence ID" value="RYM33448.1"/>
    <property type="molecule type" value="Genomic_DNA"/>
</dbReference>
<gene>
    <name evidence="2" type="ORF">ERX46_10935</name>
</gene>
<keyword evidence="1" id="KW-0812">Transmembrane</keyword>